<dbReference type="Gene3D" id="3.90.400.10">
    <property type="entry name" value="Oligo-1,6-glucosidase, Domain 2"/>
    <property type="match status" value="1"/>
</dbReference>
<proteinExistence type="predicted"/>
<reference evidence="2 3" key="1">
    <citation type="submission" date="2019-11" db="EMBL/GenBank/DDBJ databases">
        <title>Draft genome sequence of Blautia luti DSM 14534T, isolated from human stool.</title>
        <authorList>
            <person name="Ortiz R."/>
            <person name="Melis-Arcos F."/>
            <person name="Covarrubias P."/>
            <person name="Cardenas J.P."/>
            <person name="Perez-Donoso J."/>
            <person name="Almonacid D."/>
        </authorList>
    </citation>
    <scope>NUCLEOTIDE SEQUENCE [LARGE SCALE GENOMIC DNA]</scope>
    <source>
        <strain evidence="2 3">DSM 14534</strain>
    </source>
</reference>
<evidence type="ECO:0000313" key="2">
    <source>
        <dbReference type="EMBL" id="MTD60950.1"/>
    </source>
</evidence>
<accession>A0A844GJT8</accession>
<name>A0A844GJT8_9FIRM</name>
<dbReference type="PANTHER" id="PTHR10357:SF213">
    <property type="entry name" value="ALPHA AMYLASE CATALYTIC REGION"/>
    <property type="match status" value="1"/>
</dbReference>
<organism evidence="2 3">
    <name type="scientific">Blautia luti DSM 14534 = JCM 17040</name>
    <dbReference type="NCBI Taxonomy" id="649762"/>
    <lineage>
        <taxon>Bacteria</taxon>
        <taxon>Bacillati</taxon>
        <taxon>Bacillota</taxon>
        <taxon>Clostridia</taxon>
        <taxon>Lachnospirales</taxon>
        <taxon>Lachnospiraceae</taxon>
        <taxon>Blautia</taxon>
    </lineage>
</organism>
<dbReference type="GO" id="GO:0047669">
    <property type="term" value="F:amylosucrase activity"/>
    <property type="evidence" value="ECO:0007669"/>
    <property type="project" value="InterPro"/>
</dbReference>
<dbReference type="EMBL" id="WMBC01000004">
    <property type="protein sequence ID" value="MTD60950.1"/>
    <property type="molecule type" value="Genomic_DNA"/>
</dbReference>
<dbReference type="InterPro" id="IPR044077">
    <property type="entry name" value="Amylosucrase"/>
</dbReference>
<dbReference type="SMART" id="SM00642">
    <property type="entry name" value="Aamy"/>
    <property type="match status" value="1"/>
</dbReference>
<dbReference type="InterPro" id="IPR006047">
    <property type="entry name" value="GH13_cat_dom"/>
</dbReference>
<evidence type="ECO:0000313" key="3">
    <source>
        <dbReference type="Proteomes" id="UP000437824"/>
    </source>
</evidence>
<dbReference type="Gene3D" id="1.10.1740.10">
    <property type="match status" value="1"/>
</dbReference>
<dbReference type="InterPro" id="IPR045857">
    <property type="entry name" value="O16G_dom_2"/>
</dbReference>
<sequence length="597" mass="69415">MDELRWLYMELYGNSPMFAELCDQMHRFYEERTDVLKKLDSKREADPDWYKKNDMLGMMFYIDNFAGNMKGVESKIDYLEKNNVNYIHLMPFLDTPKGRSDGGYAVADFRKVQENLGTMDDLEELTGACHEKGISVCMDFVMNHTSEDHEWAKKARQGDGEYMSRYFFYDNSYIPSLYEKTVPQVFPTTAPGNFTWLPEIGHYVMTTFYPYQWDLNYRNPRVFNEMMYNFLFLANKGIDIIRIDAVPYIWKELNTSCRNLPQVHTIVRMMRLISEIVCPGILLLGEVVMEPEKVVPYFGTVEKPECHMLYNVTTMATTWHTVATRDVSLLKKQLDIVNGLPKDYVFLNYLRCHDDIGWGLDYATLKQEGIEERSHKKYLNDYFQGYTGESNSRGVLYNEDPVTGDARFCGTTASMCGIEKAGFEKDKAAMKSAIQMDVMLHAYMFMQSGIPVLYSGDEIGQVNDYSYKNDPDKVQDSRYIHRGAMHWDLAARADDPKTVEGQLFGQLDKLEKIRKKEKAFMTNADTWTVETWDNSILCIGRYYDGDKIYGLFNFSEYDKTAWINERDGLYKDLITGQEMEAAGVNIPAYGFYWLKKK</sequence>
<gene>
    <name evidence="2" type="ORF">GKZ57_06605</name>
</gene>
<dbReference type="Gene3D" id="3.20.20.80">
    <property type="entry name" value="Glycosidases"/>
    <property type="match status" value="1"/>
</dbReference>
<protein>
    <submittedName>
        <fullName evidence="2">Amylosucrase</fullName>
    </submittedName>
</protein>
<evidence type="ECO:0000259" key="1">
    <source>
        <dbReference type="SMART" id="SM00642"/>
    </source>
</evidence>
<comment type="caution">
    <text evidence="2">The sequence shown here is derived from an EMBL/GenBank/DDBJ whole genome shotgun (WGS) entry which is preliminary data.</text>
</comment>
<dbReference type="SUPFAM" id="SSF51011">
    <property type="entry name" value="Glycosyl hydrolase domain"/>
    <property type="match status" value="1"/>
</dbReference>
<dbReference type="CDD" id="cd11324">
    <property type="entry name" value="AmyAc_Amylosucrase"/>
    <property type="match status" value="1"/>
</dbReference>
<dbReference type="InterPro" id="IPR017853">
    <property type="entry name" value="GH"/>
</dbReference>
<feature type="domain" description="Glycosyl hydrolase family 13 catalytic" evidence="1">
    <location>
        <begin position="54"/>
        <end position="514"/>
    </location>
</feature>
<dbReference type="Pfam" id="PF00128">
    <property type="entry name" value="Alpha-amylase"/>
    <property type="match status" value="1"/>
</dbReference>
<dbReference type="SUPFAM" id="SSF51445">
    <property type="entry name" value="(Trans)glycosidases"/>
    <property type="match status" value="1"/>
</dbReference>
<dbReference type="GO" id="GO:0005975">
    <property type="term" value="P:carbohydrate metabolic process"/>
    <property type="evidence" value="ECO:0007669"/>
    <property type="project" value="InterPro"/>
</dbReference>
<dbReference type="PANTHER" id="PTHR10357">
    <property type="entry name" value="ALPHA-AMYLASE FAMILY MEMBER"/>
    <property type="match status" value="1"/>
</dbReference>
<dbReference type="AlphaFoldDB" id="A0A844GJT8"/>
<dbReference type="Proteomes" id="UP000437824">
    <property type="component" value="Unassembled WGS sequence"/>
</dbReference>